<dbReference type="GO" id="GO:0009289">
    <property type="term" value="C:pilus"/>
    <property type="evidence" value="ECO:0007669"/>
    <property type="project" value="InterPro"/>
</dbReference>
<evidence type="ECO:0000256" key="2">
    <source>
        <dbReference type="ARBA" id="ARBA00022481"/>
    </source>
</evidence>
<evidence type="ECO:0000256" key="1">
    <source>
        <dbReference type="ARBA" id="ARBA00005233"/>
    </source>
</evidence>
<dbReference type="InterPro" id="IPR045584">
    <property type="entry name" value="Pilin-like"/>
</dbReference>
<dbReference type="Proteomes" id="UP000243378">
    <property type="component" value="Unassembled WGS sequence"/>
</dbReference>
<dbReference type="NCBIfam" id="TIGR02532">
    <property type="entry name" value="IV_pilin_GFxxxE"/>
    <property type="match status" value="1"/>
</dbReference>
<evidence type="ECO:0000256" key="4">
    <source>
        <dbReference type="RuleBase" id="RU000389"/>
    </source>
</evidence>
<dbReference type="PROSITE" id="PS00409">
    <property type="entry name" value="PROKAR_NTER_METHYL"/>
    <property type="match status" value="1"/>
</dbReference>
<dbReference type="Pfam" id="PF00114">
    <property type="entry name" value="Pilin"/>
    <property type="match status" value="1"/>
</dbReference>
<comment type="similarity">
    <text evidence="1 4">Belongs to the N-Me-Phe pilin family.</text>
</comment>
<dbReference type="AlphaFoldDB" id="A0A1G7KMQ7"/>
<dbReference type="PANTHER" id="PTHR30093:SF34">
    <property type="entry name" value="PREPILIN PEPTIDASE-DEPENDENT PROTEIN D"/>
    <property type="match status" value="1"/>
</dbReference>
<dbReference type="GO" id="GO:0007155">
    <property type="term" value="P:cell adhesion"/>
    <property type="evidence" value="ECO:0007669"/>
    <property type="project" value="InterPro"/>
</dbReference>
<evidence type="ECO:0000256" key="5">
    <source>
        <dbReference type="SAM" id="Phobius"/>
    </source>
</evidence>
<protein>
    <recommendedName>
        <fullName evidence="3">Pilin</fullName>
    </recommendedName>
</protein>
<proteinExistence type="inferred from homology"/>
<reference evidence="6 7" key="1">
    <citation type="submission" date="2016-10" db="EMBL/GenBank/DDBJ databases">
        <authorList>
            <person name="de Groot N.N."/>
        </authorList>
    </citation>
    <scope>NUCLEOTIDE SEQUENCE [LARGE SCALE GENOMIC DNA]</scope>
    <source>
        <strain evidence="6 7">LMG 25475</strain>
    </source>
</reference>
<dbReference type="STRING" id="640205.SAMN05216381_1570"/>
<keyword evidence="4" id="KW-0281">Fimbrium</keyword>
<sequence>MKAQMQKGFTLIELMIVVAIIGILAAIALPAYQDYTKRAKMTEVINFMAAGKTGVAEAFANSNSLTGINNAKAGLAAAGDIKSKYVTSVTVTDGVVVAVPTGIDSACDGKSVTLRPVESNGALAWTGSAATECVKFVPANFRS</sequence>
<dbReference type="OrthoDB" id="115249at2"/>
<keyword evidence="5" id="KW-1133">Transmembrane helix</keyword>
<accession>A0A1G7KMQ7</accession>
<dbReference type="RefSeq" id="WP_092366494.1">
    <property type="nucleotide sequence ID" value="NZ_FNBM01000002.1"/>
</dbReference>
<dbReference type="InterPro" id="IPR012902">
    <property type="entry name" value="N_methyl_site"/>
</dbReference>
<gene>
    <name evidence="6" type="ORF">SAMN05216381_1570</name>
</gene>
<dbReference type="Pfam" id="PF07963">
    <property type="entry name" value="N_methyl"/>
    <property type="match status" value="1"/>
</dbReference>
<dbReference type="EMBL" id="FNBM01000002">
    <property type="protein sequence ID" value="SDF38467.1"/>
    <property type="molecule type" value="Genomic_DNA"/>
</dbReference>
<keyword evidence="5" id="KW-0812">Transmembrane</keyword>
<dbReference type="InterPro" id="IPR001082">
    <property type="entry name" value="Pilin"/>
</dbReference>
<dbReference type="SUPFAM" id="SSF54523">
    <property type="entry name" value="Pili subunits"/>
    <property type="match status" value="1"/>
</dbReference>
<dbReference type="PANTHER" id="PTHR30093">
    <property type="entry name" value="GENERAL SECRETION PATHWAY PROTEIN G"/>
    <property type="match status" value="1"/>
</dbReference>
<evidence type="ECO:0000256" key="3">
    <source>
        <dbReference type="ARBA" id="ARBA00029638"/>
    </source>
</evidence>
<organism evidence="6 7">
    <name type="scientific">Phytopseudomonas seleniipraecipitans</name>
    <dbReference type="NCBI Taxonomy" id="640205"/>
    <lineage>
        <taxon>Bacteria</taxon>
        <taxon>Pseudomonadati</taxon>
        <taxon>Pseudomonadota</taxon>
        <taxon>Gammaproteobacteria</taxon>
        <taxon>Pseudomonadales</taxon>
        <taxon>Pseudomonadaceae</taxon>
        <taxon>Phytopseudomonas</taxon>
    </lineage>
</organism>
<feature type="transmembrane region" description="Helical" evidence="5">
    <location>
        <begin position="12"/>
        <end position="32"/>
    </location>
</feature>
<name>A0A1G7KMQ7_9GAMM</name>
<evidence type="ECO:0000313" key="6">
    <source>
        <dbReference type="EMBL" id="SDF38467.1"/>
    </source>
</evidence>
<dbReference type="Gene3D" id="3.30.700.10">
    <property type="entry name" value="Glycoprotein, Type 4 Pilin"/>
    <property type="match status" value="1"/>
</dbReference>
<keyword evidence="2" id="KW-0488">Methylation</keyword>
<keyword evidence="5" id="KW-0472">Membrane</keyword>
<evidence type="ECO:0000313" key="7">
    <source>
        <dbReference type="Proteomes" id="UP000243378"/>
    </source>
</evidence>